<dbReference type="EMBL" id="WIGO01000273">
    <property type="protein sequence ID" value="KAF6820345.1"/>
    <property type="molecule type" value="Genomic_DNA"/>
</dbReference>
<accession>A0A8H6JWA0</accession>
<protein>
    <submittedName>
        <fullName evidence="1">Uncharacterized protein</fullName>
    </submittedName>
</protein>
<proteinExistence type="predicted"/>
<reference evidence="1" key="1">
    <citation type="journal article" date="2020" name="Phytopathology">
        <title>Genome Sequence Resources of Colletotrichum truncatum, C. plurivorum, C. musicola, and C. sojae: Four Species Pathogenic to Soybean (Glycine max).</title>
        <authorList>
            <person name="Rogerio F."/>
            <person name="Boufleur T.R."/>
            <person name="Ciampi-Guillardi M."/>
            <person name="Sukno S.A."/>
            <person name="Thon M.R."/>
            <person name="Massola Junior N.S."/>
            <person name="Baroncelli R."/>
        </authorList>
    </citation>
    <scope>NUCLEOTIDE SEQUENCE</scope>
    <source>
        <strain evidence="1">LFN00145</strain>
    </source>
</reference>
<sequence>MQCAAGHAVPVLLLTNGLTRLQDAANELRVVPGFAQNAYAYAPQSGFSPSISHELVRQHHRPAPWTTPVSSLLTTATLRGLTEQHRRPYVISSLLSEMSLGVVLGPRGIAAPTFLSLGTLTETRAVRGGRLTSHGGGDEGTRERAQGQTDLVPDITSQLLPCPKSPSHFSASYSSFLLGFLNA</sequence>
<name>A0A8H6JWA0_9PEZI</name>
<dbReference type="Proteomes" id="UP000654918">
    <property type="component" value="Unassembled WGS sequence"/>
</dbReference>
<organism evidence="1 2">
    <name type="scientific">Colletotrichum plurivorum</name>
    <dbReference type="NCBI Taxonomy" id="2175906"/>
    <lineage>
        <taxon>Eukaryota</taxon>
        <taxon>Fungi</taxon>
        <taxon>Dikarya</taxon>
        <taxon>Ascomycota</taxon>
        <taxon>Pezizomycotina</taxon>
        <taxon>Sordariomycetes</taxon>
        <taxon>Hypocreomycetidae</taxon>
        <taxon>Glomerellales</taxon>
        <taxon>Glomerellaceae</taxon>
        <taxon>Colletotrichum</taxon>
        <taxon>Colletotrichum orchidearum species complex</taxon>
    </lineage>
</organism>
<comment type="caution">
    <text evidence="1">The sequence shown here is derived from an EMBL/GenBank/DDBJ whole genome shotgun (WGS) entry which is preliminary data.</text>
</comment>
<gene>
    <name evidence="1" type="ORF">CPLU01_12779</name>
</gene>
<evidence type="ECO:0000313" key="1">
    <source>
        <dbReference type="EMBL" id="KAF6820345.1"/>
    </source>
</evidence>
<evidence type="ECO:0000313" key="2">
    <source>
        <dbReference type="Proteomes" id="UP000654918"/>
    </source>
</evidence>
<keyword evidence="2" id="KW-1185">Reference proteome</keyword>
<dbReference type="AlphaFoldDB" id="A0A8H6JWA0"/>